<sequence length="62" mass="6965">MTRCWDGTPETPAETRFFNLRESGYDGPIDSDGYRVTDPDVLATFARMDAVCAARMADEDEQ</sequence>
<protein>
    <submittedName>
        <fullName evidence="1">Uncharacterized protein</fullName>
    </submittedName>
</protein>
<accession>A0A1K0H1E0</accession>
<evidence type="ECO:0000313" key="1">
    <source>
        <dbReference type="EMBL" id="OJF15515.1"/>
    </source>
</evidence>
<reference evidence="1 2" key="1">
    <citation type="submission" date="2016-09" db="EMBL/GenBank/DDBJ databases">
        <title>Couchioplanes caeruleus draft genome sequence.</title>
        <authorList>
            <person name="Sheehan J."/>
            <person name="Caffrey P."/>
        </authorList>
    </citation>
    <scope>NUCLEOTIDE SEQUENCE [LARGE SCALE GENOMIC DNA]</scope>
    <source>
        <strain evidence="1 2">DSM 43634</strain>
    </source>
</reference>
<organism evidence="1 2">
    <name type="scientific">Couchioplanes caeruleus subsp. caeruleus</name>
    <dbReference type="NCBI Taxonomy" id="56427"/>
    <lineage>
        <taxon>Bacteria</taxon>
        <taxon>Bacillati</taxon>
        <taxon>Actinomycetota</taxon>
        <taxon>Actinomycetes</taxon>
        <taxon>Micromonosporales</taxon>
        <taxon>Micromonosporaceae</taxon>
        <taxon>Couchioplanes</taxon>
    </lineage>
</organism>
<dbReference type="RefSeq" id="WP_071803371.1">
    <property type="nucleotide sequence ID" value="NZ_MEIA01000016.1"/>
</dbReference>
<proteinExistence type="predicted"/>
<dbReference type="AlphaFoldDB" id="A0A1K0H1E0"/>
<name>A0A1K0H1E0_9ACTN</name>
<keyword evidence="2" id="KW-1185">Reference proteome</keyword>
<comment type="caution">
    <text evidence="1">The sequence shown here is derived from an EMBL/GenBank/DDBJ whole genome shotgun (WGS) entry which is preliminary data.</text>
</comment>
<gene>
    <name evidence="1" type="ORF">BG844_04015</name>
</gene>
<dbReference type="Proteomes" id="UP000182486">
    <property type="component" value="Unassembled WGS sequence"/>
</dbReference>
<evidence type="ECO:0000313" key="2">
    <source>
        <dbReference type="Proteomes" id="UP000182486"/>
    </source>
</evidence>
<dbReference type="EMBL" id="MEIA01000016">
    <property type="protein sequence ID" value="OJF15515.1"/>
    <property type="molecule type" value="Genomic_DNA"/>
</dbReference>